<protein>
    <submittedName>
        <fullName evidence="2">Uncharacterized protein</fullName>
    </submittedName>
</protein>
<accession>A0A075HXN0</accession>
<organism evidence="2">
    <name type="scientific">uncultured marine group II/III euryarchaeote KM3_86_F07</name>
    <dbReference type="NCBI Taxonomy" id="1456529"/>
    <lineage>
        <taxon>Archaea</taxon>
        <taxon>Methanobacteriati</taxon>
        <taxon>Methanobacteriota</taxon>
        <taxon>environmental samples</taxon>
    </lineage>
</organism>
<dbReference type="GO" id="GO:0016715">
    <property type="term" value="F:oxidoreductase activity, acting on paired donors, with incorporation or reduction of molecular oxygen, reduced ascorbate as one donor, and incorporation of one atom of oxygen"/>
    <property type="evidence" value="ECO:0007669"/>
    <property type="project" value="InterPro"/>
</dbReference>
<evidence type="ECO:0000256" key="1">
    <source>
        <dbReference type="ARBA" id="ARBA00023157"/>
    </source>
</evidence>
<dbReference type="SUPFAM" id="SSF49742">
    <property type="entry name" value="PHM/PNGase F"/>
    <property type="match status" value="1"/>
</dbReference>
<dbReference type="EMBL" id="KF901135">
    <property type="protein sequence ID" value="AIF19337.1"/>
    <property type="molecule type" value="Genomic_DNA"/>
</dbReference>
<proteinExistence type="predicted"/>
<sequence>MIRHNFLYFCLFVGLFFTGCEKDLPISAEEETQEFTGRSTWKIIQQNILDQSCTGCHVAGTSFAEQSDLILTDDVAYSQLINRVPHNQIAKDDGLKLVGTEGLLSLYKSYLWEKINAPDKDHFYADHPFYGSIMPLGLDFLTNGQLEFIRQWIVAGAPDSGVVADSTILQDTLRFEDFLFEPLGIPENGIQYHIEPFEVQPNSEVEFFMRTTGDTSGPVYISRYELMMRPNSHHYILYGFSDYTPPHLLPAEGVIRPIRDDDGNYILSTFITMQYHVFGLGTQWRRLDYSLPPGVALYNSNLHGFDHNPHYFNYSDTTIIGEVYVNVHMVDPSEVEHIAHILQIGDNSIYLPRGQVNTIVYEEYFDQTLYVFELFSHAHELNTEFAIEIAGGERDGELIYISYDWEHPPVLELDPPIIINPGEGFRLIATYDNWRDYDVSFGFLSTDEMMIMFGKYYTN</sequence>
<dbReference type="InterPro" id="IPR008977">
    <property type="entry name" value="PHM/PNGase_F_dom_sf"/>
</dbReference>
<evidence type="ECO:0000313" key="2">
    <source>
        <dbReference type="EMBL" id="AIF19337.1"/>
    </source>
</evidence>
<keyword evidence="1" id="KW-1015">Disulfide bond</keyword>
<dbReference type="Gene3D" id="2.60.120.230">
    <property type="match status" value="1"/>
</dbReference>
<reference evidence="2" key="1">
    <citation type="journal article" date="2014" name="Genome Biol. Evol.">
        <title>Pangenome evidence for extensive interdomain horizontal transfer affecting lineage core and shell genes in uncultured planktonic thaumarchaeota and euryarchaeota.</title>
        <authorList>
            <person name="Deschamps P."/>
            <person name="Zivanovic Y."/>
            <person name="Moreira D."/>
            <person name="Rodriguez-Valera F."/>
            <person name="Lopez-Garcia P."/>
        </authorList>
    </citation>
    <scope>NUCLEOTIDE SEQUENCE</scope>
</reference>
<dbReference type="AlphaFoldDB" id="A0A075HXN0"/>
<name>A0A075HXN0_9EURY</name>
<dbReference type="PROSITE" id="PS51257">
    <property type="entry name" value="PROKAR_LIPOPROTEIN"/>
    <property type="match status" value="1"/>
</dbReference>
<dbReference type="InterPro" id="IPR014784">
    <property type="entry name" value="Cu2_ascorb_mOase-like_C"/>
</dbReference>